<evidence type="ECO:0000313" key="2">
    <source>
        <dbReference type="EMBL" id="SDS98290.1"/>
    </source>
</evidence>
<dbReference type="EMBL" id="LT629779">
    <property type="protein sequence ID" value="SDS98290.1"/>
    <property type="molecule type" value="Genomic_DNA"/>
</dbReference>
<dbReference type="RefSeq" id="WP_091718693.1">
    <property type="nucleotide sequence ID" value="NZ_LT629779.1"/>
</dbReference>
<dbReference type="OrthoDB" id="4950699at2"/>
<dbReference type="Proteomes" id="UP000198751">
    <property type="component" value="Chromosome I"/>
</dbReference>
<gene>
    <name evidence="2" type="ORF">SAMN04489743_1378</name>
</gene>
<protein>
    <submittedName>
        <fullName evidence="2">Uncharacterized protein</fullName>
    </submittedName>
</protein>
<reference evidence="3" key="1">
    <citation type="submission" date="2016-10" db="EMBL/GenBank/DDBJ databases">
        <authorList>
            <person name="Varghese N."/>
            <person name="Submissions S."/>
        </authorList>
    </citation>
    <scope>NUCLEOTIDE SEQUENCE [LARGE SCALE GENOMIC DNA]</scope>
    <source>
        <strain evidence="3">IMMIB L-1606</strain>
    </source>
</reference>
<dbReference type="AlphaFoldDB" id="A0A1H1WNR5"/>
<proteinExistence type="predicted"/>
<keyword evidence="3" id="KW-1185">Reference proteome</keyword>
<evidence type="ECO:0000313" key="3">
    <source>
        <dbReference type="Proteomes" id="UP000198751"/>
    </source>
</evidence>
<name>A0A1H1WNR5_9MICC</name>
<evidence type="ECO:0000256" key="1">
    <source>
        <dbReference type="SAM" id="MobiDB-lite"/>
    </source>
</evidence>
<sequence length="88" mass="9977">MTESPLRDQWHRLPSTVTDWLFDNPGCVIIPRTLSAEISAALDQPLTWDVHGETSLSEEDVEFIRMKAHENSDGKPDTGYTFFDSVQP</sequence>
<feature type="region of interest" description="Disordered" evidence="1">
    <location>
        <begin position="68"/>
        <end position="88"/>
    </location>
</feature>
<organism evidence="2 3">
    <name type="scientific">Pseudarthrobacter equi</name>
    <dbReference type="NCBI Taxonomy" id="728066"/>
    <lineage>
        <taxon>Bacteria</taxon>
        <taxon>Bacillati</taxon>
        <taxon>Actinomycetota</taxon>
        <taxon>Actinomycetes</taxon>
        <taxon>Micrococcales</taxon>
        <taxon>Micrococcaceae</taxon>
        <taxon>Pseudarthrobacter</taxon>
    </lineage>
</organism>
<accession>A0A1H1WNR5</accession>